<keyword evidence="3" id="KW-1185">Reference proteome</keyword>
<feature type="chain" id="PRO_5007891563" evidence="1">
    <location>
        <begin position="24"/>
        <end position="123"/>
    </location>
</feature>
<evidence type="ECO:0000313" key="3">
    <source>
        <dbReference type="Proteomes" id="UP000077315"/>
    </source>
</evidence>
<dbReference type="Proteomes" id="UP000077315">
    <property type="component" value="Unassembled WGS sequence"/>
</dbReference>
<feature type="signal peptide" evidence="1">
    <location>
        <begin position="1"/>
        <end position="23"/>
    </location>
</feature>
<accession>A0A167QN12</accession>
<proteinExistence type="predicted"/>
<evidence type="ECO:0000256" key="1">
    <source>
        <dbReference type="SAM" id="SignalP"/>
    </source>
</evidence>
<dbReference type="EMBL" id="KV440972">
    <property type="protein sequence ID" value="OAD79954.1"/>
    <property type="molecule type" value="Genomic_DNA"/>
</dbReference>
<protein>
    <submittedName>
        <fullName evidence="2">Uncharacterized protein</fullName>
    </submittedName>
</protein>
<dbReference type="RefSeq" id="XP_018297994.1">
    <property type="nucleotide sequence ID" value="XM_018440420.1"/>
</dbReference>
<organism evidence="2 3">
    <name type="scientific">Phycomyces blakesleeanus (strain ATCC 8743b / DSM 1359 / FGSC 10004 / NBRC 33097 / NRRL 1555)</name>
    <dbReference type="NCBI Taxonomy" id="763407"/>
    <lineage>
        <taxon>Eukaryota</taxon>
        <taxon>Fungi</taxon>
        <taxon>Fungi incertae sedis</taxon>
        <taxon>Mucoromycota</taxon>
        <taxon>Mucoromycotina</taxon>
        <taxon>Mucoromycetes</taxon>
        <taxon>Mucorales</taxon>
        <taxon>Phycomycetaceae</taxon>
        <taxon>Phycomyces</taxon>
    </lineage>
</organism>
<dbReference type="InParanoid" id="A0A167QN12"/>
<keyword evidence="1" id="KW-0732">Signal</keyword>
<dbReference type="GeneID" id="29001326"/>
<gene>
    <name evidence="2" type="ORF">PHYBLDRAFT_58999</name>
</gene>
<reference evidence="3" key="1">
    <citation type="submission" date="2015-06" db="EMBL/GenBank/DDBJ databases">
        <title>Expansion of signal transduction pathways in fungi by whole-genome duplication.</title>
        <authorList>
            <consortium name="DOE Joint Genome Institute"/>
            <person name="Corrochano L.M."/>
            <person name="Kuo A."/>
            <person name="Marcet-Houben M."/>
            <person name="Polaino S."/>
            <person name="Salamov A."/>
            <person name="Villalobos J.M."/>
            <person name="Alvarez M.I."/>
            <person name="Avalos J."/>
            <person name="Benito E.P."/>
            <person name="Benoit I."/>
            <person name="Burger G."/>
            <person name="Camino L.P."/>
            <person name="Canovas D."/>
            <person name="Cerda-Olmedo E."/>
            <person name="Cheng J.-F."/>
            <person name="Dominguez A."/>
            <person name="Elias M."/>
            <person name="Eslava A.P."/>
            <person name="Glaser F."/>
            <person name="Grimwood J."/>
            <person name="Gutierrez G."/>
            <person name="Heitman J."/>
            <person name="Henrissat B."/>
            <person name="Iturriaga E.A."/>
            <person name="Lang B.F."/>
            <person name="Lavin J.L."/>
            <person name="Lee S."/>
            <person name="Li W."/>
            <person name="Lindquist E."/>
            <person name="Lopez-Garcia S."/>
            <person name="Luque E.M."/>
            <person name="Marcos A.T."/>
            <person name="Martin J."/>
            <person name="McCluskey K."/>
            <person name="Medina H.R."/>
            <person name="Miralles-Duran A."/>
            <person name="Miyazaki A."/>
            <person name="Munoz-Torres E."/>
            <person name="Oguiza J.A."/>
            <person name="Ohm R."/>
            <person name="Olmedo M."/>
            <person name="Orejas M."/>
            <person name="Ortiz-Castellanos L."/>
            <person name="Pisabarro A.G."/>
            <person name="Rodriguez-Romero J."/>
            <person name="Ruiz-Herrera J."/>
            <person name="Ruiz-Vazquez R."/>
            <person name="Sanz C."/>
            <person name="Schackwitz W."/>
            <person name="Schmutz J."/>
            <person name="Shahriari M."/>
            <person name="Shelest E."/>
            <person name="Silva-Franco F."/>
            <person name="Soanes D."/>
            <person name="Syed K."/>
            <person name="Tagua V.G."/>
            <person name="Talbot N.J."/>
            <person name="Thon M."/>
            <person name="De vries R.P."/>
            <person name="Wiebenga A."/>
            <person name="Yadav J.S."/>
            <person name="Braun E.L."/>
            <person name="Baker S."/>
            <person name="Garre V."/>
            <person name="Horwitz B."/>
            <person name="Torres-Martinez S."/>
            <person name="Idnurm A."/>
            <person name="Herrera-Estrella A."/>
            <person name="Gabaldon T."/>
            <person name="Grigoriev I.V."/>
        </authorList>
    </citation>
    <scope>NUCLEOTIDE SEQUENCE [LARGE SCALE GENOMIC DNA]</scope>
    <source>
        <strain evidence="3">NRRL 1555(-)</strain>
    </source>
</reference>
<dbReference type="AlphaFoldDB" id="A0A167QN12"/>
<name>A0A167QN12_PHYB8</name>
<dbReference type="VEuPathDB" id="FungiDB:PHYBLDRAFT_58999"/>
<evidence type="ECO:0000313" key="2">
    <source>
        <dbReference type="EMBL" id="OAD79954.1"/>
    </source>
</evidence>
<sequence>MQLRTFFKGLRICLVIFPSFNSAFTHTRQVMNVKTNNVKASSTVFLSVLQTNGHSSGGLPARLLRPLNGNIAYQGVECEALKEFWLCLGSLKCGFKDIVSSFILDDRLVVLRLGELIHWVSYE</sequence>